<proteinExistence type="predicted"/>
<dbReference type="Proteomes" id="UP000182373">
    <property type="component" value="Chromosome"/>
</dbReference>
<dbReference type="AlphaFoldDB" id="A0AAC9KC35"/>
<reference evidence="2" key="1">
    <citation type="submission" date="2016-11" db="EMBL/GenBank/DDBJ databases">
        <title>Comparative genomic and phenotypic analysis of Granulibacter bethesdensis clinical isolates from patients with chronic granulomatous disease.</title>
        <authorList>
            <person name="Zarember K.A."/>
            <person name="Porcella S.F."/>
            <person name="Chu J."/>
            <person name="Ding L."/>
            <person name="Dahlstrom E."/>
            <person name="Barbian K."/>
            <person name="Martens C."/>
            <person name="Sykora L."/>
            <person name="Kramer S."/>
            <person name="Pettinato A.M."/>
            <person name="Hong H."/>
            <person name="Wald G."/>
            <person name="Berg L.J."/>
            <person name="Rogge L.S."/>
            <person name="Greenberg D.E."/>
            <person name="Falcone E.L."/>
            <person name="Neves J.F."/>
            <person name="Simoes M.J."/>
            <person name="Casal M."/>
            <person name="Rodriguez-Lopez F.C."/>
            <person name="Zelazny A."/>
            <person name="Gallin J.I."/>
            <person name="Holland S.M."/>
        </authorList>
    </citation>
    <scope>NUCLEOTIDE SEQUENCE [LARGE SCALE GENOMIC DNA]</scope>
    <source>
        <strain evidence="2">NIH9.1</strain>
    </source>
</reference>
<protein>
    <submittedName>
        <fullName evidence="1">Uncharacterized protein</fullName>
    </submittedName>
</protein>
<accession>A0AAC9KC35</accession>
<dbReference type="EMBL" id="CP018191">
    <property type="protein sequence ID" value="APH55649.1"/>
    <property type="molecule type" value="Genomic_DNA"/>
</dbReference>
<evidence type="ECO:0000313" key="1">
    <source>
        <dbReference type="EMBL" id="APH55649.1"/>
    </source>
</evidence>
<organism evidence="1 2">
    <name type="scientific">Granulibacter bethesdensis</name>
    <dbReference type="NCBI Taxonomy" id="364410"/>
    <lineage>
        <taxon>Bacteria</taxon>
        <taxon>Pseudomonadati</taxon>
        <taxon>Pseudomonadota</taxon>
        <taxon>Alphaproteobacteria</taxon>
        <taxon>Acetobacterales</taxon>
        <taxon>Acetobacteraceae</taxon>
        <taxon>Granulibacter</taxon>
    </lineage>
</organism>
<evidence type="ECO:0000313" key="2">
    <source>
        <dbReference type="Proteomes" id="UP000182373"/>
    </source>
</evidence>
<name>A0AAC9KC35_9PROT</name>
<sequence length="47" mass="5467">MMPHHPEKRFSFIPHVHRQIIVGQNTSPEHSSLICMLETRAISMGRE</sequence>
<gene>
    <name evidence="1" type="ORF">GbCGDNIH9_8113</name>
</gene>